<keyword evidence="4 10" id="KW-0317">Glutathione biosynthesis</keyword>
<name>A0A5C6BTP1_9BACT</name>
<keyword evidence="13" id="KW-1185">Reference proteome</keyword>
<accession>A0A5C6BTP1</accession>
<dbReference type="Gene3D" id="3.30.470.20">
    <property type="entry name" value="ATP-grasp fold, B domain"/>
    <property type="match status" value="1"/>
</dbReference>
<dbReference type="GO" id="GO:0004363">
    <property type="term" value="F:glutathione synthase activity"/>
    <property type="evidence" value="ECO:0007669"/>
    <property type="project" value="UniProtKB-UniRule"/>
</dbReference>
<keyword evidence="7 10" id="KW-0067">ATP-binding</keyword>
<dbReference type="EMBL" id="SJPU01000002">
    <property type="protein sequence ID" value="TWU15583.1"/>
    <property type="molecule type" value="Genomic_DNA"/>
</dbReference>
<comment type="pathway">
    <text evidence="10">Sulfur metabolism; glutathione biosynthesis; glutathione from L-cysteine and L-glutamate: step 2/2.</text>
</comment>
<dbReference type="PANTHER" id="PTHR21621">
    <property type="entry name" value="RIBOSOMAL PROTEIN S6 MODIFICATION PROTEIN"/>
    <property type="match status" value="1"/>
</dbReference>
<dbReference type="InterPro" id="IPR006284">
    <property type="entry name" value="Glut_synth_pro"/>
</dbReference>
<protein>
    <recommendedName>
        <fullName evidence="10">Glutathione synthetase</fullName>
        <ecNumber evidence="10">6.3.2.3</ecNumber>
    </recommendedName>
    <alternativeName>
        <fullName evidence="10">GSH synthetase</fullName>
        <shortName evidence="10">GSH-S</shortName>
        <shortName evidence="10">GSHase</shortName>
    </alternativeName>
    <alternativeName>
        <fullName evidence="10">Glutathione synthase</fullName>
    </alternativeName>
</protein>
<dbReference type="HAMAP" id="MF_00162">
    <property type="entry name" value="GSH_S"/>
    <property type="match status" value="1"/>
</dbReference>
<proteinExistence type="inferred from homology"/>
<dbReference type="Gene3D" id="3.40.50.20">
    <property type="match status" value="1"/>
</dbReference>
<dbReference type="InterPro" id="IPR004215">
    <property type="entry name" value="GSHS_N"/>
</dbReference>
<sequence length="349" mass="38514">MMKIGFVVNDVLTEQAVFTTTRLAMAAVNMGHHCYLLGVGDFVYAPDGSIEAHARSANGAKYDSLEKYLAAVQSPETKSERINLDELDVLLLRNDPSDDATDRPWAQTSGILFGQLAATRGVLVLNDPFSMANALNKTYFQHFPEQVRPKTCISRDVNDIKAFIAEQKDKVVVKPLQGSGGQSVFLIGEDEKANLNQMIEAVIRDGYCIAQEYLPAAVKGDVRMFVMNGRPLMKDGKYAAFRRKNDSGDARSNMHTGGKSVAAKVTSKMLDLVEMVRPKLVQDGMFLVGLDIVEDKLMEINVFSPGGLGSCQAHTKVDFATEVVRDLERKARYRTFYGTSMRNRGLATL</sequence>
<dbReference type="PANTHER" id="PTHR21621:SF4">
    <property type="entry name" value="GLUTATHIONE SYNTHETASE"/>
    <property type="match status" value="1"/>
</dbReference>
<evidence type="ECO:0000256" key="1">
    <source>
        <dbReference type="ARBA" id="ARBA00001936"/>
    </source>
</evidence>
<evidence type="ECO:0000256" key="6">
    <source>
        <dbReference type="ARBA" id="ARBA00022741"/>
    </source>
</evidence>
<comment type="caution">
    <text evidence="12">The sequence shown here is derived from an EMBL/GenBank/DDBJ whole genome shotgun (WGS) entry which is preliminary data.</text>
</comment>
<dbReference type="AlphaFoldDB" id="A0A5C6BTP1"/>
<comment type="similarity">
    <text evidence="10">Belongs to the prokaryotic GSH synthase family.</text>
</comment>
<evidence type="ECO:0000256" key="9">
    <source>
        <dbReference type="ARBA" id="ARBA00023211"/>
    </source>
</evidence>
<evidence type="ECO:0000256" key="5">
    <source>
        <dbReference type="ARBA" id="ARBA00022723"/>
    </source>
</evidence>
<dbReference type="SUPFAM" id="SSF56059">
    <property type="entry name" value="Glutathione synthetase ATP-binding domain-like"/>
    <property type="match status" value="1"/>
</dbReference>
<evidence type="ECO:0000256" key="2">
    <source>
        <dbReference type="ARBA" id="ARBA00001946"/>
    </source>
</evidence>
<comment type="catalytic activity">
    <reaction evidence="10">
        <text>gamma-L-glutamyl-L-cysteine + glycine + ATP = glutathione + ADP + phosphate + H(+)</text>
        <dbReference type="Rhea" id="RHEA:13557"/>
        <dbReference type="ChEBI" id="CHEBI:15378"/>
        <dbReference type="ChEBI" id="CHEBI:30616"/>
        <dbReference type="ChEBI" id="CHEBI:43474"/>
        <dbReference type="ChEBI" id="CHEBI:57305"/>
        <dbReference type="ChEBI" id="CHEBI:57925"/>
        <dbReference type="ChEBI" id="CHEBI:58173"/>
        <dbReference type="ChEBI" id="CHEBI:456216"/>
        <dbReference type="EC" id="6.3.2.3"/>
    </reaction>
</comment>
<keyword evidence="9" id="KW-0464">Manganese</keyword>
<dbReference type="PROSITE" id="PS50975">
    <property type="entry name" value="ATP_GRASP"/>
    <property type="match status" value="1"/>
</dbReference>
<dbReference type="Gene3D" id="3.30.1490.20">
    <property type="entry name" value="ATP-grasp fold, A domain"/>
    <property type="match status" value="1"/>
</dbReference>
<dbReference type="GO" id="GO:0005524">
    <property type="term" value="F:ATP binding"/>
    <property type="evidence" value="ECO:0007669"/>
    <property type="project" value="UniProtKB-UniRule"/>
</dbReference>
<feature type="domain" description="ATP-grasp" evidence="11">
    <location>
        <begin position="137"/>
        <end position="328"/>
    </location>
</feature>
<dbReference type="InterPro" id="IPR004218">
    <property type="entry name" value="GSHS_ATP-bd"/>
</dbReference>
<keyword evidence="8" id="KW-0460">Magnesium</keyword>
<comment type="cofactor">
    <cofactor evidence="1">
        <name>Mn(2+)</name>
        <dbReference type="ChEBI" id="CHEBI:29035"/>
    </cofactor>
</comment>
<evidence type="ECO:0000256" key="10">
    <source>
        <dbReference type="HAMAP-Rule" id="MF_00162"/>
    </source>
</evidence>
<evidence type="ECO:0000256" key="7">
    <source>
        <dbReference type="ARBA" id="ARBA00022840"/>
    </source>
</evidence>
<dbReference type="NCBIfam" id="NF009110">
    <property type="entry name" value="PRK12458.1"/>
    <property type="match status" value="1"/>
</dbReference>
<dbReference type="InterPro" id="IPR016185">
    <property type="entry name" value="PreATP-grasp_dom_sf"/>
</dbReference>
<comment type="cofactor">
    <cofactor evidence="2">
        <name>Mg(2+)</name>
        <dbReference type="ChEBI" id="CHEBI:18420"/>
    </cofactor>
</comment>
<dbReference type="GO" id="GO:0046872">
    <property type="term" value="F:metal ion binding"/>
    <property type="evidence" value="ECO:0007669"/>
    <property type="project" value="UniProtKB-KW"/>
</dbReference>
<keyword evidence="6 10" id="KW-0547">Nucleotide-binding</keyword>
<evidence type="ECO:0000256" key="3">
    <source>
        <dbReference type="ARBA" id="ARBA00022598"/>
    </source>
</evidence>
<dbReference type="GO" id="GO:0005737">
    <property type="term" value="C:cytoplasm"/>
    <property type="evidence" value="ECO:0007669"/>
    <property type="project" value="TreeGrafter"/>
</dbReference>
<dbReference type="Proteomes" id="UP000319908">
    <property type="component" value="Unassembled WGS sequence"/>
</dbReference>
<reference evidence="12 13" key="1">
    <citation type="journal article" date="2020" name="Antonie Van Leeuwenhoek">
        <title>Rhodopirellula heiligendammensis sp. nov., Rhodopirellula pilleata sp. nov., and Rhodopirellula solitaria sp. nov. isolated from natural or artificial marine surfaces in Northern Germany and California, USA, and emended description of the genus Rhodopirellula.</title>
        <authorList>
            <person name="Kallscheuer N."/>
            <person name="Wiegand S."/>
            <person name="Jogler M."/>
            <person name="Boedeker C."/>
            <person name="Peeters S.H."/>
            <person name="Rast P."/>
            <person name="Heuer A."/>
            <person name="Jetten M.S.M."/>
            <person name="Rohde M."/>
            <person name="Jogler C."/>
        </authorList>
    </citation>
    <scope>NUCLEOTIDE SEQUENCE [LARGE SCALE GENOMIC DNA]</scope>
    <source>
        <strain evidence="12 13">Poly21</strain>
    </source>
</reference>
<evidence type="ECO:0000313" key="13">
    <source>
        <dbReference type="Proteomes" id="UP000319908"/>
    </source>
</evidence>
<dbReference type="EC" id="6.3.2.3" evidence="10"/>
<evidence type="ECO:0000256" key="4">
    <source>
        <dbReference type="ARBA" id="ARBA00022684"/>
    </source>
</evidence>
<evidence type="ECO:0000313" key="12">
    <source>
        <dbReference type="EMBL" id="TWU15583.1"/>
    </source>
</evidence>
<keyword evidence="5" id="KW-0479">Metal-binding</keyword>
<dbReference type="Pfam" id="PF02951">
    <property type="entry name" value="GSH-S_N"/>
    <property type="match status" value="1"/>
</dbReference>
<organism evidence="12 13">
    <name type="scientific">Allorhodopirellula heiligendammensis</name>
    <dbReference type="NCBI Taxonomy" id="2714739"/>
    <lineage>
        <taxon>Bacteria</taxon>
        <taxon>Pseudomonadati</taxon>
        <taxon>Planctomycetota</taxon>
        <taxon>Planctomycetia</taxon>
        <taxon>Pirellulales</taxon>
        <taxon>Pirellulaceae</taxon>
        <taxon>Allorhodopirellula</taxon>
    </lineage>
</organism>
<dbReference type="UniPathway" id="UPA00142">
    <property type="reaction ID" value="UER00210"/>
</dbReference>
<dbReference type="SUPFAM" id="SSF52440">
    <property type="entry name" value="PreATP-grasp domain"/>
    <property type="match status" value="1"/>
</dbReference>
<dbReference type="Pfam" id="PF02955">
    <property type="entry name" value="GSH-S_ATP"/>
    <property type="match status" value="1"/>
</dbReference>
<keyword evidence="3 10" id="KW-0436">Ligase</keyword>
<evidence type="ECO:0000259" key="11">
    <source>
        <dbReference type="PROSITE" id="PS50975"/>
    </source>
</evidence>
<dbReference type="InterPro" id="IPR011761">
    <property type="entry name" value="ATP-grasp"/>
</dbReference>
<gene>
    <name evidence="10 12" type="primary">gshB</name>
    <name evidence="12" type="ORF">Poly21_27800</name>
</gene>
<dbReference type="RefSeq" id="WP_302118820.1">
    <property type="nucleotide sequence ID" value="NZ_SJPU01000002.1"/>
</dbReference>
<evidence type="ECO:0000256" key="8">
    <source>
        <dbReference type="ARBA" id="ARBA00022842"/>
    </source>
</evidence>
<dbReference type="InterPro" id="IPR013815">
    <property type="entry name" value="ATP_grasp_subdomain_1"/>
</dbReference>